<feature type="compositionally biased region" description="Basic residues" evidence="1">
    <location>
        <begin position="148"/>
        <end position="160"/>
    </location>
</feature>
<dbReference type="EMBL" id="VDMD01000153">
    <property type="protein sequence ID" value="TRM55404.1"/>
    <property type="molecule type" value="Genomic_DNA"/>
</dbReference>
<dbReference type="OrthoDB" id="3025143at2759"/>
<evidence type="ECO:0000313" key="2">
    <source>
        <dbReference type="EMBL" id="TRM55404.1"/>
    </source>
</evidence>
<keyword evidence="3" id="KW-1185">Reference proteome</keyword>
<sequence length="533" mass="59238">RSAHHAFTTFAHSEVLEACALCLSPRKTRQACRAGSLSFQHVGLRTTRSGTTYGRYYTVNNPEFDLDALLKSRCDEDDEQDEDDLVGAECVDDDSEVAGEPRCDTSSPLSSIPSSPAASRPPSPAAQPAKRHRHSRPGPHSTAPATHKASKKRNSRRSRRTQAQNRVPEMDWTPRRSGVLRNARHIAEAQFERVDLDWDDQEVTSTGFTAKRSGGEEKLYALDDLIGPKAKVPGMKLIDWDGSETIGLCAQDGRTFGVLAGHPDDPNWDSVHESLASEIAARGARTSFPKASREHRRGRFGAEAHGVSHGGGQTAPGVLKHTKGMAATLAYLVGLTAMVRIAHFSSSVFYNWAPKLWTYYAEHMHSLFKNDPTLKRNFPYSVWACITINFGPRTVTFKHRDFGNLPFGWCAITALGKYDANRGGHLVLWECGLVIRFPPGSTIIIPSGIIHHSNTKIARRETRYSVTQYTSGALFRWVEHGCMLDEEYYNSLSPSEYDKAVEKNTRRWMEGARLWSTVSELQDVASERVDVLG</sequence>
<feature type="compositionally biased region" description="Low complexity" evidence="1">
    <location>
        <begin position="106"/>
        <end position="118"/>
    </location>
</feature>
<dbReference type="Gene3D" id="3.60.130.30">
    <property type="match status" value="1"/>
</dbReference>
<comment type="caution">
    <text evidence="2">The sequence shown here is derived from an EMBL/GenBank/DDBJ whole genome shotgun (WGS) entry which is preliminary data.</text>
</comment>
<feature type="region of interest" description="Disordered" evidence="1">
    <location>
        <begin position="93"/>
        <end position="173"/>
    </location>
</feature>
<proteinExistence type="predicted"/>
<evidence type="ECO:0000313" key="3">
    <source>
        <dbReference type="Proteomes" id="UP000320762"/>
    </source>
</evidence>
<organism evidence="2 3">
    <name type="scientific">Schizophyllum amplum</name>
    <dbReference type="NCBI Taxonomy" id="97359"/>
    <lineage>
        <taxon>Eukaryota</taxon>
        <taxon>Fungi</taxon>
        <taxon>Dikarya</taxon>
        <taxon>Basidiomycota</taxon>
        <taxon>Agaricomycotina</taxon>
        <taxon>Agaricomycetes</taxon>
        <taxon>Agaricomycetidae</taxon>
        <taxon>Agaricales</taxon>
        <taxon>Schizophyllaceae</taxon>
        <taxon>Schizophyllum</taxon>
    </lineage>
</organism>
<gene>
    <name evidence="2" type="ORF">BD626DRAFT_417971</name>
</gene>
<dbReference type="AlphaFoldDB" id="A0A550BS83"/>
<feature type="non-terminal residue" evidence="2">
    <location>
        <position position="1"/>
    </location>
</feature>
<reference evidence="2 3" key="1">
    <citation type="journal article" date="2019" name="New Phytol.">
        <title>Comparative genomics reveals unique wood-decay strategies and fruiting body development in the Schizophyllaceae.</title>
        <authorList>
            <person name="Almasi E."/>
            <person name="Sahu N."/>
            <person name="Krizsan K."/>
            <person name="Balint B."/>
            <person name="Kovacs G.M."/>
            <person name="Kiss B."/>
            <person name="Cseklye J."/>
            <person name="Drula E."/>
            <person name="Henrissat B."/>
            <person name="Nagy I."/>
            <person name="Chovatia M."/>
            <person name="Adam C."/>
            <person name="LaButti K."/>
            <person name="Lipzen A."/>
            <person name="Riley R."/>
            <person name="Grigoriev I.V."/>
            <person name="Nagy L.G."/>
        </authorList>
    </citation>
    <scope>NUCLEOTIDE SEQUENCE [LARGE SCALE GENOMIC DNA]</scope>
    <source>
        <strain evidence="2 3">NL-1724</strain>
    </source>
</reference>
<dbReference type="STRING" id="97359.A0A550BS83"/>
<evidence type="ECO:0000256" key="1">
    <source>
        <dbReference type="SAM" id="MobiDB-lite"/>
    </source>
</evidence>
<accession>A0A550BS83</accession>
<dbReference type="Proteomes" id="UP000320762">
    <property type="component" value="Unassembled WGS sequence"/>
</dbReference>
<protein>
    <submittedName>
        <fullName evidence="2">Uncharacterized protein</fullName>
    </submittedName>
</protein>
<name>A0A550BS83_9AGAR</name>